<keyword evidence="2" id="KW-1185">Reference proteome</keyword>
<protein>
    <submittedName>
        <fullName evidence="1">Uncharacterized protein</fullName>
    </submittedName>
</protein>
<dbReference type="AlphaFoldDB" id="A0A2T2NRY1"/>
<name>A0A2T2NRY1_CORCC</name>
<dbReference type="EMBL" id="KZ678134">
    <property type="protein sequence ID" value="PSN68144.1"/>
    <property type="molecule type" value="Genomic_DNA"/>
</dbReference>
<dbReference type="Proteomes" id="UP000240883">
    <property type="component" value="Unassembled WGS sequence"/>
</dbReference>
<organism evidence="1 2">
    <name type="scientific">Corynespora cassiicola Philippines</name>
    <dbReference type="NCBI Taxonomy" id="1448308"/>
    <lineage>
        <taxon>Eukaryota</taxon>
        <taxon>Fungi</taxon>
        <taxon>Dikarya</taxon>
        <taxon>Ascomycota</taxon>
        <taxon>Pezizomycotina</taxon>
        <taxon>Dothideomycetes</taxon>
        <taxon>Pleosporomycetidae</taxon>
        <taxon>Pleosporales</taxon>
        <taxon>Corynesporascaceae</taxon>
        <taxon>Corynespora</taxon>
    </lineage>
</organism>
<gene>
    <name evidence="1" type="ORF">BS50DRAFT_358184</name>
</gene>
<accession>A0A2T2NRY1</accession>
<sequence length="156" mass="17804">MPWPLATRAIFFQLPRAAISSWPSPITRLSVARHANAPQHSWATTADNFRRVQLARLDRSEEMRTTLRNVLLRRAEEVEGHVPKGETVPPFSTRRLQPFRMLRQASDPATQHLAPWPPLACRWAFRHSHVPSSGMPDGQNLWYRTVGVLQLVSIVS</sequence>
<evidence type="ECO:0000313" key="2">
    <source>
        <dbReference type="Proteomes" id="UP000240883"/>
    </source>
</evidence>
<reference evidence="1 2" key="1">
    <citation type="journal article" date="2018" name="Front. Microbiol.">
        <title>Genome-Wide Analysis of Corynespora cassiicola Leaf Fall Disease Putative Effectors.</title>
        <authorList>
            <person name="Lopez D."/>
            <person name="Ribeiro S."/>
            <person name="Label P."/>
            <person name="Fumanal B."/>
            <person name="Venisse J.S."/>
            <person name="Kohler A."/>
            <person name="de Oliveira R.R."/>
            <person name="Labutti K."/>
            <person name="Lipzen A."/>
            <person name="Lail K."/>
            <person name="Bauer D."/>
            <person name="Ohm R.A."/>
            <person name="Barry K.W."/>
            <person name="Spatafora J."/>
            <person name="Grigoriev I.V."/>
            <person name="Martin F.M."/>
            <person name="Pujade-Renaud V."/>
        </authorList>
    </citation>
    <scope>NUCLEOTIDE SEQUENCE [LARGE SCALE GENOMIC DNA]</scope>
    <source>
        <strain evidence="1 2">Philippines</strain>
    </source>
</reference>
<evidence type="ECO:0000313" key="1">
    <source>
        <dbReference type="EMBL" id="PSN68144.1"/>
    </source>
</evidence>
<proteinExistence type="predicted"/>